<dbReference type="GO" id="GO:0098552">
    <property type="term" value="C:side of membrane"/>
    <property type="evidence" value="ECO:0007669"/>
    <property type="project" value="UniProtKB-KW"/>
</dbReference>
<dbReference type="PANTHER" id="PTHR31044">
    <property type="entry name" value="BETA-1,3 GLUCANASE"/>
    <property type="match status" value="1"/>
</dbReference>
<dbReference type="Gramene" id="RZC66163">
    <property type="protein sequence ID" value="RZC66163"/>
    <property type="gene ID" value="C5167_009849"/>
</dbReference>
<evidence type="ECO:0000256" key="7">
    <source>
        <dbReference type="ARBA" id="ARBA00023180"/>
    </source>
</evidence>
<dbReference type="PANTHER" id="PTHR31044:SF36">
    <property type="entry name" value="CARBOHYDRATE-BINDING X8 DOMAIN SUPERFAMILY PROTEIN"/>
    <property type="match status" value="1"/>
</dbReference>
<keyword evidence="2" id="KW-1003">Cell membrane</keyword>
<evidence type="ECO:0000256" key="3">
    <source>
        <dbReference type="ARBA" id="ARBA00022622"/>
    </source>
</evidence>
<dbReference type="InterPro" id="IPR044788">
    <property type="entry name" value="X8_dom_prot"/>
</dbReference>
<sequence length="214" mass="23291">MEVAFIGLLKQVKELLLESRAEIGAQAYSPGTLVSKSTISTGFSYYQVLNSFFQHSSSQAEQELPPDMERRSQDLRSTGTLLLPIMFMVQVVHLLVSTTEAADYAIPVTSFSPPEGNTTFLDGTTWCIAKPGVSQVDLQIALDWACGLGSTDCRPIRSDGPCFKPDTLLSHASYAFNSYYQVNGNNDVACTFGGTATLTRNNPSYGKCIYASSR</sequence>
<dbReference type="Proteomes" id="UP000316621">
    <property type="component" value="Chromosome 6"/>
</dbReference>
<gene>
    <name evidence="9" type="ORF">C5167_009849</name>
</gene>
<dbReference type="GO" id="GO:0005886">
    <property type="term" value="C:plasma membrane"/>
    <property type="evidence" value="ECO:0007669"/>
    <property type="project" value="UniProtKB-SubCell"/>
</dbReference>
<dbReference type="GO" id="GO:0009506">
    <property type="term" value="C:plasmodesma"/>
    <property type="evidence" value="ECO:0007669"/>
    <property type="project" value="UniProtKB-ARBA"/>
</dbReference>
<dbReference type="AlphaFoldDB" id="A0A4Y7JYK7"/>
<dbReference type="FunFam" id="1.20.58.1040:FF:000001">
    <property type="entry name" value="Glucan endo-1,3-beta-glucosidase 4"/>
    <property type="match status" value="1"/>
</dbReference>
<keyword evidence="6" id="KW-1015">Disulfide bond</keyword>
<keyword evidence="3" id="KW-0449">Lipoprotein</keyword>
<evidence type="ECO:0000259" key="8">
    <source>
        <dbReference type="SMART" id="SM00768"/>
    </source>
</evidence>
<dbReference type="Gene3D" id="1.20.58.1040">
    <property type="match status" value="1"/>
</dbReference>
<comment type="subcellular location">
    <subcellularLocation>
        <location evidence="1">Cell membrane</location>
        <topology evidence="1">Lipid-anchor</topology>
        <topology evidence="1">GPI-anchor</topology>
    </subcellularLocation>
</comment>
<dbReference type="InterPro" id="IPR012946">
    <property type="entry name" value="X8"/>
</dbReference>
<dbReference type="EMBL" id="CM010720">
    <property type="protein sequence ID" value="RZC66163.1"/>
    <property type="molecule type" value="Genomic_DNA"/>
</dbReference>
<keyword evidence="3" id="KW-0336">GPI-anchor</keyword>
<evidence type="ECO:0000256" key="2">
    <source>
        <dbReference type="ARBA" id="ARBA00022475"/>
    </source>
</evidence>
<proteinExistence type="predicted"/>
<dbReference type="OMA" id="SFCHATL"/>
<evidence type="ECO:0000256" key="6">
    <source>
        <dbReference type="ARBA" id="ARBA00023157"/>
    </source>
</evidence>
<feature type="domain" description="X8" evidence="8">
    <location>
        <begin position="125"/>
        <end position="210"/>
    </location>
</feature>
<evidence type="ECO:0000313" key="9">
    <source>
        <dbReference type="EMBL" id="RZC66163.1"/>
    </source>
</evidence>
<dbReference type="Pfam" id="PF07983">
    <property type="entry name" value="X8"/>
    <property type="match status" value="1"/>
</dbReference>
<keyword evidence="10" id="KW-1185">Reference proteome</keyword>
<keyword evidence="7" id="KW-0325">Glycoprotein</keyword>
<name>A0A4Y7JYK7_PAPSO</name>
<reference evidence="9 10" key="1">
    <citation type="journal article" date="2018" name="Science">
        <title>The opium poppy genome and morphinan production.</title>
        <authorList>
            <person name="Guo L."/>
            <person name="Winzer T."/>
            <person name="Yang X."/>
            <person name="Li Y."/>
            <person name="Ning Z."/>
            <person name="He Z."/>
            <person name="Teodor R."/>
            <person name="Lu Y."/>
            <person name="Bowser T.A."/>
            <person name="Graham I.A."/>
            <person name="Ye K."/>
        </authorList>
    </citation>
    <scope>NUCLEOTIDE SEQUENCE [LARGE SCALE GENOMIC DNA]</scope>
    <source>
        <strain evidence="10">cv. HN1</strain>
        <tissue evidence="9">Leaves</tissue>
    </source>
</reference>
<keyword evidence="4" id="KW-0732">Signal</keyword>
<evidence type="ECO:0000256" key="4">
    <source>
        <dbReference type="ARBA" id="ARBA00022729"/>
    </source>
</evidence>
<keyword evidence="5" id="KW-0472">Membrane</keyword>
<protein>
    <recommendedName>
        <fullName evidence="8">X8 domain-containing protein</fullName>
    </recommendedName>
</protein>
<evidence type="ECO:0000313" key="10">
    <source>
        <dbReference type="Proteomes" id="UP000316621"/>
    </source>
</evidence>
<evidence type="ECO:0000256" key="1">
    <source>
        <dbReference type="ARBA" id="ARBA00004609"/>
    </source>
</evidence>
<evidence type="ECO:0000256" key="5">
    <source>
        <dbReference type="ARBA" id="ARBA00023136"/>
    </source>
</evidence>
<organism evidence="9 10">
    <name type="scientific">Papaver somniferum</name>
    <name type="common">Opium poppy</name>
    <dbReference type="NCBI Taxonomy" id="3469"/>
    <lineage>
        <taxon>Eukaryota</taxon>
        <taxon>Viridiplantae</taxon>
        <taxon>Streptophyta</taxon>
        <taxon>Embryophyta</taxon>
        <taxon>Tracheophyta</taxon>
        <taxon>Spermatophyta</taxon>
        <taxon>Magnoliopsida</taxon>
        <taxon>Ranunculales</taxon>
        <taxon>Papaveraceae</taxon>
        <taxon>Papaveroideae</taxon>
        <taxon>Papaver</taxon>
    </lineage>
</organism>
<accession>A0A4Y7JYK7</accession>
<dbReference type="SMART" id="SM00768">
    <property type="entry name" value="X8"/>
    <property type="match status" value="1"/>
</dbReference>